<organism evidence="1">
    <name type="scientific">viral metagenome</name>
    <dbReference type="NCBI Taxonomy" id="1070528"/>
    <lineage>
        <taxon>unclassified sequences</taxon>
        <taxon>metagenomes</taxon>
        <taxon>organismal metagenomes</taxon>
    </lineage>
</organism>
<accession>A0A6M3X4E8</accession>
<sequence>MAHDNQYKDEDTPVYVNGVLVKRFDYPKKGERFYNRDTHRIEEADRDMDAKFLIVERGN</sequence>
<proteinExistence type="predicted"/>
<protein>
    <submittedName>
        <fullName evidence="1">Uncharacterized protein</fullName>
    </submittedName>
</protein>
<reference evidence="1" key="1">
    <citation type="submission" date="2020-03" db="EMBL/GenBank/DDBJ databases">
        <title>The deep terrestrial virosphere.</title>
        <authorList>
            <person name="Holmfeldt K."/>
            <person name="Nilsson E."/>
            <person name="Simone D."/>
            <person name="Lopez-Fernandez M."/>
            <person name="Wu X."/>
            <person name="de Brujin I."/>
            <person name="Lundin D."/>
            <person name="Andersson A."/>
            <person name="Bertilsson S."/>
            <person name="Dopson M."/>
        </authorList>
    </citation>
    <scope>NUCLEOTIDE SEQUENCE</scope>
    <source>
        <strain evidence="1">MM171A02761</strain>
    </source>
</reference>
<dbReference type="AlphaFoldDB" id="A0A6M3X4E8"/>
<dbReference type="EMBL" id="MT143908">
    <property type="protein sequence ID" value="QJH92650.1"/>
    <property type="molecule type" value="Genomic_DNA"/>
</dbReference>
<gene>
    <name evidence="1" type="ORF">MM171A02761_0010</name>
</gene>
<evidence type="ECO:0000313" key="1">
    <source>
        <dbReference type="EMBL" id="QJH92650.1"/>
    </source>
</evidence>
<name>A0A6M3X4E8_9ZZZZ</name>